<keyword evidence="3" id="KW-1003">Cell membrane</keyword>
<evidence type="ECO:0000313" key="8">
    <source>
        <dbReference type="Proteomes" id="UP000198286"/>
    </source>
</evidence>
<comment type="similarity">
    <text evidence="2">Belongs to the MmpS family.</text>
</comment>
<dbReference type="Pfam" id="PF05423">
    <property type="entry name" value="Mycobact_memb"/>
    <property type="match status" value="1"/>
</dbReference>
<keyword evidence="4" id="KW-0812">Transmembrane</keyword>
<gene>
    <name evidence="7" type="ORF">MYCOZU2_05628</name>
</gene>
<keyword evidence="6" id="KW-0472">Membrane</keyword>
<keyword evidence="5" id="KW-1133">Transmembrane helix</keyword>
<dbReference type="AlphaFoldDB" id="A0A7U5MQT3"/>
<proteinExistence type="inferred from homology"/>
<evidence type="ECO:0000256" key="1">
    <source>
        <dbReference type="ARBA" id="ARBA00004236"/>
    </source>
</evidence>
<accession>A0A7U5MQT3</accession>
<comment type="subcellular location">
    <subcellularLocation>
        <location evidence="1">Cell membrane</location>
    </subcellularLocation>
</comment>
<sequence length="148" mass="15375">MKGVSMLTFAKRAWVPLVVVVAVALGADAVMRLRGVFGTDEIFSVTGSSAAPLDPSHVKRVTYEVYGPGGTTGSVSYLDSAAKPQQANFTTLPWDFTITTTAPAVFASVVAQGNSEDIGCRITVNGEVKSDKAATGHHAQTSCLVKAA</sequence>
<evidence type="ECO:0000313" key="7">
    <source>
        <dbReference type="EMBL" id="ASL17974.1"/>
    </source>
</evidence>
<dbReference type="Gene3D" id="2.60.40.2880">
    <property type="entry name" value="MmpS1-5, C-terminal soluble domain"/>
    <property type="match status" value="1"/>
</dbReference>
<organism evidence="7 8">
    <name type="scientific">Mycobacterium intracellulare subsp. chimaera</name>
    <dbReference type="NCBI Taxonomy" id="222805"/>
    <lineage>
        <taxon>Bacteria</taxon>
        <taxon>Bacillati</taxon>
        <taxon>Actinomycetota</taxon>
        <taxon>Actinomycetes</taxon>
        <taxon>Mycobacteriales</taxon>
        <taxon>Mycobacteriaceae</taxon>
        <taxon>Mycobacterium</taxon>
        <taxon>Mycobacterium avium complex (MAC)</taxon>
    </lineage>
</organism>
<evidence type="ECO:0000256" key="3">
    <source>
        <dbReference type="ARBA" id="ARBA00022475"/>
    </source>
</evidence>
<reference evidence="7 8" key="1">
    <citation type="journal article" date="2017" name="Lancet Infect. Dis.">
        <title>Global outbreak of severe Mycobacterium chimaera disease after cardiac surgery: a molecular epidemiological study.</title>
        <authorList>
            <person name="van Ingen J."/>
            <person name="Kohl T."/>
            <person name="Kranzer K."/>
            <person name="Hasse B."/>
            <person name="Keller P."/>
            <person name="Szafranska A."/>
            <person name="Hillemann D."/>
            <person name="Chand M."/>
            <person name="Schreiber P."/>
            <person name="Sommerstein R."/>
            <person name="Berger C."/>
            <person name="Genoni M."/>
            <person name="Ruegg C."/>
            <person name="Troillet N."/>
            <person name="Widmer A.F."/>
            <person name="Becker S.L."/>
            <person name="Herrmann M."/>
            <person name="Eckmanns T."/>
            <person name="Haller S."/>
            <person name="Hoeller C."/>
            <person name="Debast S.B."/>
            <person name="Wolfhagen M.J."/>
            <person name="Hopman J."/>
            <person name="Kluytmans J."/>
            <person name="Langelaar M."/>
            <person name="Notermans D.W."/>
            <person name="ten Oever J."/>
            <person name="van den Barselaar P."/>
            <person name="Vonk A.B.A."/>
            <person name="Vos M.C."/>
            <person name="Ahmed N."/>
            <person name="Brown T."/>
            <person name="Crook D."/>
            <person name="Lamagni T."/>
            <person name="Phin N."/>
            <person name="Smith E.G."/>
            <person name="Zambon M."/>
            <person name="Serr A."/>
            <person name="Goetting T."/>
            <person name="Ebner W."/>
            <person name="Thuermer A."/>
            <person name="Utpatel C."/>
            <person name="Sproer C."/>
            <person name="Bunk B."/>
            <person name="Nubel U."/>
            <person name="Bloemberg G."/>
            <person name="Bottger E."/>
            <person name="Niemann S."/>
            <person name="Wagner D."/>
            <person name="Sax H."/>
        </authorList>
    </citation>
    <scope>NUCLEOTIDE SEQUENCE [LARGE SCALE GENOMIC DNA]</scope>
    <source>
        <strain evidence="7 8">ZUERICH-2</strain>
    </source>
</reference>
<evidence type="ECO:0000256" key="4">
    <source>
        <dbReference type="ARBA" id="ARBA00022692"/>
    </source>
</evidence>
<evidence type="ECO:0000256" key="5">
    <source>
        <dbReference type="ARBA" id="ARBA00022989"/>
    </source>
</evidence>
<dbReference type="InterPro" id="IPR008693">
    <property type="entry name" value="MmpS"/>
</dbReference>
<evidence type="ECO:0000256" key="6">
    <source>
        <dbReference type="ARBA" id="ARBA00023136"/>
    </source>
</evidence>
<dbReference type="Proteomes" id="UP000198286">
    <property type="component" value="Chromosome"/>
</dbReference>
<name>A0A7U5MQT3_MYCIT</name>
<dbReference type="GO" id="GO:0005886">
    <property type="term" value="C:plasma membrane"/>
    <property type="evidence" value="ECO:0007669"/>
    <property type="project" value="UniProtKB-SubCell"/>
</dbReference>
<protein>
    <submittedName>
        <fullName evidence="7">Putative membrane protein MmpS</fullName>
    </submittedName>
</protein>
<dbReference type="EMBL" id="CP015267">
    <property type="protein sequence ID" value="ASL17974.1"/>
    <property type="molecule type" value="Genomic_DNA"/>
</dbReference>
<dbReference type="InterPro" id="IPR038468">
    <property type="entry name" value="MmpS_C"/>
</dbReference>
<evidence type="ECO:0000256" key="2">
    <source>
        <dbReference type="ARBA" id="ARBA00007531"/>
    </source>
</evidence>